<accession>A0A6S6S5V2</accession>
<organism evidence="3">
    <name type="scientific">uncultured Thiotrichaceae bacterium</name>
    <dbReference type="NCBI Taxonomy" id="298394"/>
    <lineage>
        <taxon>Bacteria</taxon>
        <taxon>Pseudomonadati</taxon>
        <taxon>Pseudomonadota</taxon>
        <taxon>Gammaproteobacteria</taxon>
        <taxon>Thiotrichales</taxon>
        <taxon>Thiotrichaceae</taxon>
        <taxon>environmental samples</taxon>
    </lineage>
</organism>
<dbReference type="Pfam" id="PF07879">
    <property type="entry name" value="PHB_acc_N"/>
    <property type="match status" value="1"/>
</dbReference>
<dbReference type="Pfam" id="PF05233">
    <property type="entry name" value="PHB_acc"/>
    <property type="match status" value="1"/>
</dbReference>
<protein>
    <submittedName>
        <fullName evidence="3">PhbF</fullName>
    </submittedName>
</protein>
<evidence type="ECO:0000259" key="2">
    <source>
        <dbReference type="Pfam" id="PF07879"/>
    </source>
</evidence>
<proteinExistence type="predicted"/>
<evidence type="ECO:0000259" key="1">
    <source>
        <dbReference type="Pfam" id="PF05233"/>
    </source>
</evidence>
<dbReference type="EMBL" id="CACVAY010000007">
    <property type="protein sequence ID" value="CAA6800887.1"/>
    <property type="molecule type" value="Genomic_DNA"/>
</dbReference>
<feature type="domain" description="PHB accumulation regulatory" evidence="1">
    <location>
        <begin position="70"/>
        <end position="106"/>
    </location>
</feature>
<evidence type="ECO:0000313" key="3">
    <source>
        <dbReference type="EMBL" id="CAA6800887.1"/>
    </source>
</evidence>
<name>A0A6S6S5V2_9GAMM</name>
<sequence>MTQERLIKKYPNRRLYDTSQSKYITLSNMRELVIEEVPFKVIDRQTNEDITRSILLQIIMEQESGGKPLFSAELLMQFIRNYATASPETFSSFLGQSLSAFNENQKLITDQMQKTLSGTSFDAWLKMNEQNMQAWNQMQQNILKNLIPEK</sequence>
<dbReference type="NCBIfam" id="TIGR01848">
    <property type="entry name" value="PHA_reg_PhaR"/>
    <property type="match status" value="1"/>
</dbReference>
<dbReference type="InterPro" id="IPR007897">
    <property type="entry name" value="PHB_accumulat"/>
</dbReference>
<dbReference type="GO" id="GO:0006355">
    <property type="term" value="P:regulation of DNA-templated transcription"/>
    <property type="evidence" value="ECO:0007669"/>
    <property type="project" value="InterPro"/>
</dbReference>
<gene>
    <name evidence="3" type="ORF">HELGO_WM10478</name>
</gene>
<dbReference type="AlphaFoldDB" id="A0A6S6S5V2"/>
<reference evidence="3" key="1">
    <citation type="submission" date="2020-01" db="EMBL/GenBank/DDBJ databases">
        <authorList>
            <person name="Meier V. D."/>
            <person name="Meier V D."/>
        </authorList>
    </citation>
    <scope>NUCLEOTIDE SEQUENCE</scope>
    <source>
        <strain evidence="3">HLG_WM_MAG_07</strain>
    </source>
</reference>
<dbReference type="InterPro" id="IPR010134">
    <property type="entry name" value="PHA_reg_PhaR"/>
</dbReference>
<feature type="domain" description="PHA accumulation regulator DNA-binding N-terminal" evidence="2">
    <location>
        <begin position="6"/>
        <end position="65"/>
    </location>
</feature>
<dbReference type="InterPro" id="IPR012909">
    <property type="entry name" value="PHA_DNA-bd_N"/>
</dbReference>